<dbReference type="InterPro" id="IPR011333">
    <property type="entry name" value="SKP1/BTB/POZ_sf"/>
</dbReference>
<evidence type="ECO:0000313" key="3">
    <source>
        <dbReference type="Proteomes" id="UP000006701"/>
    </source>
</evidence>
<dbReference type="OrthoDB" id="6359816at2759"/>
<gene>
    <name evidence="2" type="ORF">ACLA_080170</name>
</gene>
<dbReference type="KEGG" id="act:ACLA_080170"/>
<dbReference type="VEuPathDB" id="FungiDB:ACLA_080170"/>
<evidence type="ECO:0000259" key="1">
    <source>
        <dbReference type="PROSITE" id="PS50097"/>
    </source>
</evidence>
<organism evidence="2 3">
    <name type="scientific">Aspergillus clavatus (strain ATCC 1007 / CBS 513.65 / DSM 816 / NCTC 3887 / NRRL 1 / QM 1276 / 107)</name>
    <dbReference type="NCBI Taxonomy" id="344612"/>
    <lineage>
        <taxon>Eukaryota</taxon>
        <taxon>Fungi</taxon>
        <taxon>Dikarya</taxon>
        <taxon>Ascomycota</taxon>
        <taxon>Pezizomycotina</taxon>
        <taxon>Eurotiomycetes</taxon>
        <taxon>Eurotiomycetidae</taxon>
        <taxon>Eurotiales</taxon>
        <taxon>Aspergillaceae</taxon>
        <taxon>Aspergillus</taxon>
        <taxon>Aspergillus subgen. Fumigati</taxon>
    </lineage>
</organism>
<dbReference type="Gene3D" id="3.30.710.10">
    <property type="entry name" value="Potassium Channel Kv1.1, Chain A"/>
    <property type="match status" value="1"/>
</dbReference>
<dbReference type="SMART" id="SM00225">
    <property type="entry name" value="BTB"/>
    <property type="match status" value="1"/>
</dbReference>
<dbReference type="AlphaFoldDB" id="A1CSP6"/>
<dbReference type="InterPro" id="IPR000210">
    <property type="entry name" value="BTB/POZ_dom"/>
</dbReference>
<dbReference type="PROSITE" id="PS50097">
    <property type="entry name" value="BTB"/>
    <property type="match status" value="1"/>
</dbReference>
<proteinExistence type="predicted"/>
<dbReference type="PANTHER" id="PTHR47843">
    <property type="entry name" value="BTB DOMAIN-CONTAINING PROTEIN-RELATED"/>
    <property type="match status" value="1"/>
</dbReference>
<dbReference type="Proteomes" id="UP000006701">
    <property type="component" value="Unassembled WGS sequence"/>
</dbReference>
<accession>A1CSP6</accession>
<evidence type="ECO:0000313" key="2">
    <source>
        <dbReference type="EMBL" id="EAW06333.1"/>
    </source>
</evidence>
<dbReference type="Pfam" id="PF00651">
    <property type="entry name" value="BTB"/>
    <property type="match status" value="1"/>
</dbReference>
<dbReference type="OMA" id="QLDGPWK"/>
<protein>
    <submittedName>
        <fullName evidence="2">BTB/POZ domain protein</fullName>
    </submittedName>
</protein>
<dbReference type="GeneID" id="4700077"/>
<sequence>MDSDQLIESQAEPGSLTAGIQEFVFFRSSIFSDLKIISKDQEFKVHRLIICGQSAYFARLFNHNWKEVEESVVRLEDDDPRAVEAMINFLYGFDYNSIGRDRERVSPMLFHAKVYQVGDKYDVPKLKEQARTEFAAAIQTDWDMDDFPLAIAGAYSTTPSGDRGLRDPLVDTSLGNISALLEKEGFIQVLRETVGFAADLVQKQNNPSRMKRYRCLICCKEWEMLKSEFANRCPFCGKRRDWEEFIVL</sequence>
<dbReference type="PANTHER" id="PTHR47843:SF5">
    <property type="entry name" value="BTB_POZ DOMAIN PROTEIN"/>
    <property type="match status" value="1"/>
</dbReference>
<dbReference type="RefSeq" id="XP_001267759.1">
    <property type="nucleotide sequence ID" value="XM_001267758.1"/>
</dbReference>
<dbReference type="CDD" id="cd18186">
    <property type="entry name" value="BTB_POZ_ZBTB_KLHL-like"/>
    <property type="match status" value="1"/>
</dbReference>
<dbReference type="STRING" id="344612.A1CSP6"/>
<reference evidence="2 3" key="1">
    <citation type="journal article" date="2008" name="PLoS Genet.">
        <title>Genomic islands in the pathogenic filamentous fungus Aspergillus fumigatus.</title>
        <authorList>
            <person name="Fedorova N.D."/>
            <person name="Khaldi N."/>
            <person name="Joardar V.S."/>
            <person name="Maiti R."/>
            <person name="Amedeo P."/>
            <person name="Anderson M.J."/>
            <person name="Crabtree J."/>
            <person name="Silva J.C."/>
            <person name="Badger J.H."/>
            <person name="Albarraq A."/>
            <person name="Angiuoli S."/>
            <person name="Bussey H."/>
            <person name="Bowyer P."/>
            <person name="Cotty P.J."/>
            <person name="Dyer P.S."/>
            <person name="Egan A."/>
            <person name="Galens K."/>
            <person name="Fraser-Liggett C.M."/>
            <person name="Haas B.J."/>
            <person name="Inman J.M."/>
            <person name="Kent R."/>
            <person name="Lemieux S."/>
            <person name="Malavazi I."/>
            <person name="Orvis J."/>
            <person name="Roemer T."/>
            <person name="Ronning C.M."/>
            <person name="Sundaram J.P."/>
            <person name="Sutton G."/>
            <person name="Turner G."/>
            <person name="Venter J.C."/>
            <person name="White O.R."/>
            <person name="Whitty B.R."/>
            <person name="Youngman P."/>
            <person name="Wolfe K.H."/>
            <person name="Goldman G.H."/>
            <person name="Wortman J.R."/>
            <person name="Jiang B."/>
            <person name="Denning D.W."/>
            <person name="Nierman W.C."/>
        </authorList>
    </citation>
    <scope>NUCLEOTIDE SEQUENCE [LARGE SCALE GENOMIC DNA]</scope>
    <source>
        <strain evidence="3">ATCC 1007 / CBS 513.65 / DSM 816 / NCTC 3887 / NRRL 1</strain>
    </source>
</reference>
<name>A1CSP6_ASPCL</name>
<dbReference type="HOGENOM" id="CLU_057752_1_1_1"/>
<dbReference type="eggNOG" id="ENOG502SQDU">
    <property type="taxonomic scope" value="Eukaryota"/>
</dbReference>
<feature type="domain" description="BTB" evidence="1">
    <location>
        <begin position="32"/>
        <end position="91"/>
    </location>
</feature>
<dbReference type="SUPFAM" id="SSF54695">
    <property type="entry name" value="POZ domain"/>
    <property type="match status" value="1"/>
</dbReference>
<keyword evidence="3" id="KW-1185">Reference proteome</keyword>
<dbReference type="EMBL" id="DS027060">
    <property type="protein sequence ID" value="EAW06333.1"/>
    <property type="molecule type" value="Genomic_DNA"/>
</dbReference>